<dbReference type="HOGENOM" id="CLU_007383_12_4_9"/>
<dbReference type="AlphaFoldDB" id="Q49V71"/>
<dbReference type="SUPFAM" id="SSF51735">
    <property type="entry name" value="NAD(P)-binding Rossmann-fold domains"/>
    <property type="match status" value="1"/>
</dbReference>
<evidence type="ECO:0000313" key="2">
    <source>
        <dbReference type="EMBL" id="BAE19339.1"/>
    </source>
</evidence>
<dbReference type="KEGG" id="ssp:SSP2194"/>
<dbReference type="Proteomes" id="UP000006371">
    <property type="component" value="Chromosome"/>
</dbReference>
<protein>
    <submittedName>
        <fullName evidence="2">Putative nucleoside-diphosphate-sugar epimerase</fullName>
    </submittedName>
</protein>
<dbReference type="PANTHER" id="PTHR48079">
    <property type="entry name" value="PROTEIN YEEZ"/>
    <property type="match status" value="1"/>
</dbReference>
<dbReference type="PANTHER" id="PTHR48079:SF6">
    <property type="entry name" value="NAD(P)-BINDING DOMAIN-CONTAINING PROTEIN-RELATED"/>
    <property type="match status" value="1"/>
</dbReference>
<accession>Q49V71</accession>
<feature type="domain" description="NAD-dependent epimerase/dehydratase" evidence="1">
    <location>
        <begin position="10"/>
        <end position="227"/>
    </location>
</feature>
<dbReference type="eggNOG" id="COG0451">
    <property type="taxonomic scope" value="Bacteria"/>
</dbReference>
<gene>
    <name evidence="2" type="ordered locus">SSP2194</name>
</gene>
<evidence type="ECO:0000259" key="1">
    <source>
        <dbReference type="Pfam" id="PF01370"/>
    </source>
</evidence>
<dbReference type="InterPro" id="IPR036291">
    <property type="entry name" value="NAD(P)-bd_dom_sf"/>
</dbReference>
<dbReference type="Gene3D" id="3.40.50.720">
    <property type="entry name" value="NAD(P)-binding Rossmann-like Domain"/>
    <property type="match status" value="1"/>
</dbReference>
<proteinExistence type="predicted"/>
<dbReference type="EMBL" id="AP008934">
    <property type="protein sequence ID" value="BAE19339.1"/>
    <property type="molecule type" value="Genomic_DNA"/>
</dbReference>
<organism evidence="2 3">
    <name type="scientific">Staphylococcus saprophyticus subsp. saprophyticus (strain ATCC 15305 / DSM 20229 / NCIMB 8711 / NCTC 7292 / S-41)</name>
    <dbReference type="NCBI Taxonomy" id="342451"/>
    <lineage>
        <taxon>Bacteria</taxon>
        <taxon>Bacillati</taxon>
        <taxon>Bacillota</taxon>
        <taxon>Bacilli</taxon>
        <taxon>Bacillales</taxon>
        <taxon>Staphylococcaceae</taxon>
        <taxon>Staphylococcus</taxon>
    </lineage>
</organism>
<dbReference type="GO" id="GO:0005737">
    <property type="term" value="C:cytoplasm"/>
    <property type="evidence" value="ECO:0007669"/>
    <property type="project" value="TreeGrafter"/>
</dbReference>
<name>Q49V71_STAS1</name>
<dbReference type="GO" id="GO:0004029">
    <property type="term" value="F:aldehyde dehydrogenase (NAD+) activity"/>
    <property type="evidence" value="ECO:0007669"/>
    <property type="project" value="TreeGrafter"/>
</dbReference>
<dbReference type="Pfam" id="PF01370">
    <property type="entry name" value="Epimerase"/>
    <property type="match status" value="1"/>
</dbReference>
<dbReference type="InterPro" id="IPR051783">
    <property type="entry name" value="NAD(P)-dependent_oxidoreduct"/>
</dbReference>
<evidence type="ECO:0000313" key="3">
    <source>
        <dbReference type="Proteomes" id="UP000006371"/>
    </source>
</evidence>
<dbReference type="InterPro" id="IPR001509">
    <property type="entry name" value="Epimerase_deHydtase"/>
</dbReference>
<keyword evidence="3" id="KW-1185">Reference proteome</keyword>
<sequence>MEDFTITKLFVTGATGLIGTKLTQRLLQEGYEVAGFTTSQQGKAKLVDAGVEAYIGDILKYDTVEAAISDYKPDIIMNGITDLKNVDMSANIKVRIEGTKNLVEAALKNNVKQMQSQSIAFTYEGGDTLATEETPLDTQSTGDRKITVDGVEVLETETARIENSVVLRYGLLYGPGTWYGKDGMIYNSFKEDTVTMTDGVQSFIHIDDAVEVAIQALNFESGIYNVADDEPVKGDVWAAWYADLLNVNPQLNIQPAEAHERGASNAKFRDHGSKLIYPSWKQGMEPIK</sequence>
<reference evidence="2 3" key="1">
    <citation type="journal article" date="2005" name="Proc. Natl. Acad. Sci. U.S.A.">
        <title>Whole genome sequence of Staphylococcus saprophyticus reveals the pathogenesis of uncomplicated urinary tract infection.</title>
        <authorList>
            <person name="Kuroda M."/>
            <person name="Yamashita A."/>
            <person name="Hirakawa H."/>
            <person name="Kumano M."/>
            <person name="Morikawa K."/>
            <person name="Higashide M."/>
            <person name="Maruyama A."/>
            <person name="Inose Y."/>
            <person name="Matoba K."/>
            <person name="Toh H."/>
            <person name="Kuhara S."/>
            <person name="Hattori M."/>
            <person name="Ohta T."/>
        </authorList>
    </citation>
    <scope>NUCLEOTIDE SEQUENCE [LARGE SCALE GENOMIC DNA]</scope>
    <source>
        <strain evidence="3">ATCC 15305 / DSM 20229 / NCIMB 8711 / NCTC 7292 / S-41</strain>
    </source>
</reference>